<evidence type="ECO:0008006" key="4">
    <source>
        <dbReference type="Google" id="ProtNLM"/>
    </source>
</evidence>
<evidence type="ECO:0000256" key="1">
    <source>
        <dbReference type="SAM" id="MobiDB-lite"/>
    </source>
</evidence>
<dbReference type="RefSeq" id="WP_311604986.1">
    <property type="nucleotide sequence ID" value="NZ_JAVREM010000139.1"/>
</dbReference>
<sequence length="236" mass="24877">MYSHLRTAVVAGVVLAATALVPGRPVAADALSEKELRVALLDAVDFPEGWASDSARSARERGFGVPEPTERDCRELFDSAEETKASAGFAKTRSGPFVTTVVAAHEDEAAARRALEGLREATAECGTIHTREGTSGSTTVAYEASTLDVDRLGEESTAVRFNRRAQEGESGDTGVVADLVVARVGAHLVRVAQAGRDDKGTGDVSDIAETAVRKLEDVCEGRSPAPRRDQPGTTDL</sequence>
<feature type="compositionally biased region" description="Basic and acidic residues" evidence="1">
    <location>
        <begin position="215"/>
        <end position="230"/>
    </location>
</feature>
<evidence type="ECO:0000313" key="2">
    <source>
        <dbReference type="EMBL" id="MDT0323666.1"/>
    </source>
</evidence>
<gene>
    <name evidence="2" type="ORF">RNC47_35725</name>
</gene>
<comment type="caution">
    <text evidence="2">The sequence shown here is derived from an EMBL/GenBank/DDBJ whole genome shotgun (WGS) entry which is preliminary data.</text>
</comment>
<dbReference type="Proteomes" id="UP001183420">
    <property type="component" value="Unassembled WGS sequence"/>
</dbReference>
<proteinExistence type="predicted"/>
<reference evidence="3" key="1">
    <citation type="submission" date="2023-07" db="EMBL/GenBank/DDBJ databases">
        <title>30 novel species of actinomycetes from the DSMZ collection.</title>
        <authorList>
            <person name="Nouioui I."/>
        </authorList>
    </citation>
    <scope>NUCLEOTIDE SEQUENCE [LARGE SCALE GENOMIC DNA]</scope>
    <source>
        <strain evidence="3">DSM 44918</strain>
    </source>
</reference>
<name>A0ABU2M1D3_9ACTN</name>
<evidence type="ECO:0000313" key="3">
    <source>
        <dbReference type="Proteomes" id="UP001183420"/>
    </source>
</evidence>
<feature type="region of interest" description="Disordered" evidence="1">
    <location>
        <begin position="215"/>
        <end position="236"/>
    </location>
</feature>
<dbReference type="EMBL" id="JAVREM010000139">
    <property type="protein sequence ID" value="MDT0323666.1"/>
    <property type="molecule type" value="Genomic_DNA"/>
</dbReference>
<organism evidence="2 3">
    <name type="scientific">Streptomyces millisiae</name>
    <dbReference type="NCBI Taxonomy" id="3075542"/>
    <lineage>
        <taxon>Bacteria</taxon>
        <taxon>Bacillati</taxon>
        <taxon>Actinomycetota</taxon>
        <taxon>Actinomycetes</taxon>
        <taxon>Kitasatosporales</taxon>
        <taxon>Streptomycetaceae</taxon>
        <taxon>Streptomyces</taxon>
    </lineage>
</organism>
<keyword evidence="3" id="KW-1185">Reference proteome</keyword>
<protein>
    <recommendedName>
        <fullName evidence="4">PknH-like extracellular domain-containing protein</fullName>
    </recommendedName>
</protein>
<accession>A0ABU2M1D3</accession>